<dbReference type="InterPro" id="IPR023179">
    <property type="entry name" value="GTP-bd_ortho_bundle_sf"/>
</dbReference>
<keyword evidence="1" id="KW-0547">Nucleotide-binding</keyword>
<evidence type="ECO:0000313" key="5">
    <source>
        <dbReference type="EMBL" id="CDU23427.1"/>
    </source>
</evidence>
<feature type="region of interest" description="Disordered" evidence="3">
    <location>
        <begin position="226"/>
        <end position="254"/>
    </location>
</feature>
<organism evidence="5">
    <name type="scientific">Sporisorium scitamineum</name>
    <dbReference type="NCBI Taxonomy" id="49012"/>
    <lineage>
        <taxon>Eukaryota</taxon>
        <taxon>Fungi</taxon>
        <taxon>Dikarya</taxon>
        <taxon>Basidiomycota</taxon>
        <taxon>Ustilaginomycotina</taxon>
        <taxon>Ustilaginomycetes</taxon>
        <taxon>Ustilaginales</taxon>
        <taxon>Ustilaginaceae</taxon>
        <taxon>Sporisorium</taxon>
    </lineage>
</organism>
<sequence>MLRCSVRAAPRLATRRTGTAFIAPTLRPQQRLTPIRALASSTPLKNAQTTSDTTTSEPSVGATTTASSSHASTTFVPRTRFALPSTTPSWYAGHMARAIRSMPYLLARYPPPLVIEARDARLPLTSINPVFEKLLKKAPTANDRLDESPSNTTSKGADASTWRSRRLIVYLKRDLIHPSVEASILTAMRERDPLQHILFIDTRSDTDVKKVLQWVTRQARKIAADESVSVSPEQLSERAEKRAKRGLSGAFRHTPTPEEGVRLLILGMPNVGKSSLLNALRRVGTGKGKAASTAPHPGHTRKLTGTVRISKAGPSKVVEPEPQREGGRRSRRISTQHDDEDPATSEDGSFVISSSNEEAETTSSSEIQSEKKHKDPPIYVYDTPGVMVPFLGHGATGAERGIKLAITAGIKDSLFDVQLLADYLLYRLNLRPLPPPPSPPTPESTLPSYIRNLPLSLPTYLSTCDSPSGRTNSIQELLWHVAGKAPGSLRKGNVRDLDAAAQFMLQHWRLGKLDANTELDLNTTDDHEIRQRIHEFWDGAGDLGQATAGDGLSGGGGGKGRDDLAVEGVGRSKTQVKKHEKAVEVLARKRKLMSKGIAVGGKGGGKARRGGTASGGGGGKKRRK</sequence>
<feature type="domain" description="G" evidence="4">
    <location>
        <begin position="263"/>
        <end position="304"/>
    </location>
</feature>
<evidence type="ECO:0000256" key="3">
    <source>
        <dbReference type="SAM" id="MobiDB-lite"/>
    </source>
</evidence>
<dbReference type="CDD" id="cd00882">
    <property type="entry name" value="Ras_like_GTPase"/>
    <property type="match status" value="1"/>
</dbReference>
<feature type="compositionally biased region" description="Basic and acidic residues" evidence="3">
    <location>
        <begin position="318"/>
        <end position="328"/>
    </location>
</feature>
<feature type="region of interest" description="Disordered" evidence="3">
    <location>
        <begin position="547"/>
        <end position="582"/>
    </location>
</feature>
<feature type="region of interest" description="Disordered" evidence="3">
    <location>
        <begin position="287"/>
        <end position="378"/>
    </location>
</feature>
<feature type="region of interest" description="Disordered" evidence="3">
    <location>
        <begin position="36"/>
        <end position="73"/>
    </location>
</feature>
<protein>
    <recommendedName>
        <fullName evidence="4">G domain-containing protein</fullName>
    </recommendedName>
</protein>
<evidence type="ECO:0000256" key="1">
    <source>
        <dbReference type="ARBA" id="ARBA00022741"/>
    </source>
</evidence>
<dbReference type="SUPFAM" id="SSF52540">
    <property type="entry name" value="P-loop containing nucleoside triphosphate hydrolases"/>
    <property type="match status" value="1"/>
</dbReference>
<proteinExistence type="predicted"/>
<reference evidence="5" key="1">
    <citation type="submission" date="2014-06" db="EMBL/GenBank/DDBJ databases">
        <authorList>
            <person name="Ju J."/>
            <person name="Zhang J."/>
        </authorList>
    </citation>
    <scope>NUCLEOTIDE SEQUENCE</scope>
    <source>
        <strain evidence="5">SscI8</strain>
    </source>
</reference>
<evidence type="ECO:0000259" key="4">
    <source>
        <dbReference type="Pfam" id="PF01926"/>
    </source>
</evidence>
<keyword evidence="2" id="KW-0342">GTP-binding</keyword>
<dbReference type="PANTHER" id="PTHR45782">
    <property type="entry name" value="MITOCHONDRIAL RIBOSOME-ASSOCIATED GTPASE 1"/>
    <property type="match status" value="1"/>
</dbReference>
<feature type="compositionally biased region" description="Low complexity" evidence="3">
    <location>
        <begin position="62"/>
        <end position="73"/>
    </location>
</feature>
<name>A0A127ZCU4_9BASI</name>
<dbReference type="GO" id="GO:0005739">
    <property type="term" value="C:mitochondrion"/>
    <property type="evidence" value="ECO:0007669"/>
    <property type="project" value="TreeGrafter"/>
</dbReference>
<dbReference type="InterPro" id="IPR027417">
    <property type="entry name" value="P-loop_NTPase"/>
</dbReference>
<dbReference type="Gene3D" id="1.10.1580.10">
    <property type="match status" value="1"/>
</dbReference>
<dbReference type="GO" id="GO:0005525">
    <property type="term" value="F:GTP binding"/>
    <property type="evidence" value="ECO:0007669"/>
    <property type="project" value="UniProtKB-KW"/>
</dbReference>
<dbReference type="OrthoDB" id="269151at2759"/>
<dbReference type="InterPro" id="IPR006073">
    <property type="entry name" value="GTP-bd"/>
</dbReference>
<dbReference type="GO" id="GO:0032543">
    <property type="term" value="P:mitochondrial translation"/>
    <property type="evidence" value="ECO:0007669"/>
    <property type="project" value="TreeGrafter"/>
</dbReference>
<feature type="compositionally biased region" description="Low complexity" evidence="3">
    <location>
        <begin position="352"/>
        <end position="367"/>
    </location>
</feature>
<accession>A0A127ZCU4</accession>
<gene>
    <name evidence="5" type="ORF">SPSC_02056</name>
</gene>
<dbReference type="Pfam" id="PF01926">
    <property type="entry name" value="MMR_HSR1"/>
    <property type="match status" value="1"/>
</dbReference>
<dbReference type="PANTHER" id="PTHR45782:SF4">
    <property type="entry name" value="MITOCHONDRIAL RIBOSOME-ASSOCIATED GTPASE 1"/>
    <property type="match status" value="1"/>
</dbReference>
<dbReference type="Gene3D" id="3.40.50.300">
    <property type="entry name" value="P-loop containing nucleotide triphosphate hydrolases"/>
    <property type="match status" value="1"/>
</dbReference>
<evidence type="ECO:0000256" key="2">
    <source>
        <dbReference type="ARBA" id="ARBA00023134"/>
    </source>
</evidence>
<dbReference type="EMBL" id="LK056662">
    <property type="protein sequence ID" value="CDU23427.1"/>
    <property type="molecule type" value="Genomic_DNA"/>
</dbReference>
<feature type="compositionally biased region" description="Polar residues" evidence="3">
    <location>
        <begin position="39"/>
        <end position="58"/>
    </location>
</feature>
<feature type="region of interest" description="Disordered" evidence="3">
    <location>
        <begin position="596"/>
        <end position="624"/>
    </location>
</feature>
<dbReference type="GO" id="GO:0003924">
    <property type="term" value="F:GTPase activity"/>
    <property type="evidence" value="ECO:0007669"/>
    <property type="project" value="TreeGrafter"/>
</dbReference>
<dbReference type="AlphaFoldDB" id="A0A127ZCU4"/>